<dbReference type="EMBL" id="FQZH01000001">
    <property type="protein sequence ID" value="SHI71037.1"/>
    <property type="molecule type" value="Genomic_DNA"/>
</dbReference>
<dbReference type="OrthoDB" id="6631788at2"/>
<dbReference type="AlphaFoldDB" id="A0A1M6DCM4"/>
<proteinExistence type="predicted"/>
<organism evidence="1 2">
    <name type="scientific">Flavobacterium haoranii</name>
    <dbReference type="NCBI Taxonomy" id="683124"/>
    <lineage>
        <taxon>Bacteria</taxon>
        <taxon>Pseudomonadati</taxon>
        <taxon>Bacteroidota</taxon>
        <taxon>Flavobacteriia</taxon>
        <taxon>Flavobacteriales</taxon>
        <taxon>Flavobacteriaceae</taxon>
        <taxon>Flavobacterium</taxon>
    </lineage>
</organism>
<evidence type="ECO:0000313" key="1">
    <source>
        <dbReference type="EMBL" id="SHI71037.1"/>
    </source>
</evidence>
<name>A0A1M6DCM4_9FLAO</name>
<keyword evidence="2" id="KW-1185">Reference proteome</keyword>
<sequence>MGHFLIEEWREFVPEFKTKKKYFVSNHGNLKTRVIKDGVVVEKQLKGSIIDGYRYIGFTRIVNGERKTNHFSFHYIVGLVFLERDPKKHTNVIHLDYDRMNNVVSNLQWATRKEMLDHAKKSPFVIEAKKKLIEFNRQRDGHKLTVNDVKRLKAKIFDPNRKTRYKILAKQFGISEMQLYRIKSGENWGHIKVDVEQKG</sequence>
<gene>
    <name evidence="1" type="ORF">SAMN05444337_0607</name>
</gene>
<dbReference type="Proteomes" id="UP000184232">
    <property type="component" value="Unassembled WGS sequence"/>
</dbReference>
<evidence type="ECO:0000313" key="2">
    <source>
        <dbReference type="Proteomes" id="UP000184232"/>
    </source>
</evidence>
<dbReference type="SUPFAM" id="SSF54060">
    <property type="entry name" value="His-Me finger endonucleases"/>
    <property type="match status" value="1"/>
</dbReference>
<dbReference type="RefSeq" id="WP_072781557.1">
    <property type="nucleotide sequence ID" value="NZ_FQZH01000001.1"/>
</dbReference>
<accession>A0A1M6DCM4</accession>
<dbReference type="STRING" id="683124.SAMN05444337_0607"/>
<dbReference type="InterPro" id="IPR044925">
    <property type="entry name" value="His-Me_finger_sf"/>
</dbReference>
<dbReference type="Gene3D" id="3.90.75.20">
    <property type="match status" value="1"/>
</dbReference>
<protein>
    <submittedName>
        <fullName evidence="1">NUMOD4 motif-containing protein</fullName>
    </submittedName>
</protein>
<reference evidence="1 2" key="1">
    <citation type="submission" date="2016-11" db="EMBL/GenBank/DDBJ databases">
        <authorList>
            <person name="Jaros S."/>
            <person name="Januszkiewicz K."/>
            <person name="Wedrychowicz H."/>
        </authorList>
    </citation>
    <scope>NUCLEOTIDE SEQUENCE [LARGE SCALE GENOMIC DNA]</scope>
    <source>
        <strain evidence="1 2">DSM 22807</strain>
    </source>
</reference>